<keyword evidence="2" id="KW-1185">Reference proteome</keyword>
<dbReference type="EMBL" id="CM040477">
    <property type="protein sequence ID" value="MCI4392538.1"/>
    <property type="molecule type" value="Genomic_DNA"/>
</dbReference>
<proteinExistence type="predicted"/>
<protein>
    <submittedName>
        <fullName evidence="1">Uncharacterized protein</fullName>
    </submittedName>
</protein>
<name>A0ACC5XN42_PANGG</name>
<gene>
    <name evidence="1" type="ORF">PGIGA_G00147080</name>
</gene>
<evidence type="ECO:0000313" key="2">
    <source>
        <dbReference type="Proteomes" id="UP000829447"/>
    </source>
</evidence>
<organism evidence="1 2">
    <name type="scientific">Pangasianodon gigas</name>
    <name type="common">Mekong giant catfish</name>
    <name type="synonym">Pangasius gigas</name>
    <dbReference type="NCBI Taxonomy" id="30993"/>
    <lineage>
        <taxon>Eukaryota</taxon>
        <taxon>Metazoa</taxon>
        <taxon>Chordata</taxon>
        <taxon>Craniata</taxon>
        <taxon>Vertebrata</taxon>
        <taxon>Euteleostomi</taxon>
        <taxon>Actinopterygii</taxon>
        <taxon>Neopterygii</taxon>
        <taxon>Teleostei</taxon>
        <taxon>Ostariophysi</taxon>
        <taxon>Siluriformes</taxon>
        <taxon>Pangasiidae</taxon>
        <taxon>Pangasianodon</taxon>
    </lineage>
</organism>
<evidence type="ECO:0000313" key="1">
    <source>
        <dbReference type="EMBL" id="MCI4392538.1"/>
    </source>
</evidence>
<sequence>MMCPNYLPQASLVTCLWQKELSAQTKCTKVVFVVVVVFFWDTHLGEPVLRVTSLQHTDSHITSLGKHLMDTPGRIPAARLAGPGQITDYLYISNGKTAKDSSVLTRLKINCIINATQEMDAICIPSVEYLQVPVSDSPAAQLQEHFDTVADKIHAVRAQRGRVLVHCCAGVSRSATLCLAYLVKYRDMSLMDAHTLVRACRPIIRPNSGFWKQLIDYERSLRGANSVMMVASPLGQIPDLYEKYTRDLMPL</sequence>
<accession>A0ACC5XN42</accession>
<comment type="caution">
    <text evidence="1">The sequence shown here is derived from an EMBL/GenBank/DDBJ whole genome shotgun (WGS) entry which is preliminary data.</text>
</comment>
<dbReference type="Proteomes" id="UP000829447">
    <property type="component" value="Linkage Group LG24"/>
</dbReference>
<reference evidence="1 2" key="1">
    <citation type="journal article" date="2022" name="bioRxiv">
        <title>An ancient truncated duplication of the anti-Mullerian hormone receptor type 2 gene is a potential conserved master sex determinant in the Pangasiidae catfish family.</title>
        <authorList>
            <person name="Wen M."/>
            <person name="Pan Q."/>
            <person name="Jouanno E."/>
            <person name="Montfort J."/>
            <person name="Zahm M."/>
            <person name="Cabau C."/>
            <person name="Klopp C."/>
            <person name="Iampietro C."/>
            <person name="Roques C."/>
            <person name="Bouchez O."/>
            <person name="Castinel A."/>
            <person name="Donnadieu C."/>
            <person name="Parrinello H."/>
            <person name="Poncet C."/>
            <person name="Belmonte E."/>
            <person name="Gautier V."/>
            <person name="Avarre J.-C."/>
            <person name="Dugue R."/>
            <person name="Gustiano R."/>
            <person name="Ha T.T.T."/>
            <person name="Campet M."/>
            <person name="Sriphairoj K."/>
            <person name="Ribolli J."/>
            <person name="de Almeida F.L."/>
            <person name="Desvignes T."/>
            <person name="Postlethwait J.H."/>
            <person name="Bucao C.F."/>
            <person name="Robinson-Rechavi M."/>
            <person name="Bobe J."/>
            <person name="Herpin A."/>
            <person name="Guiguen Y."/>
        </authorList>
    </citation>
    <scope>NUCLEOTIDE SEQUENCE [LARGE SCALE GENOMIC DNA]</scope>
    <source>
        <strain evidence="1">YG-Dec2019</strain>
    </source>
</reference>